<dbReference type="InterPro" id="IPR001781">
    <property type="entry name" value="Znf_LIM"/>
</dbReference>
<dbReference type="OrthoDB" id="15567at2759"/>
<organism evidence="8 9">
    <name type="scientific">Dentipellis fragilis</name>
    <dbReference type="NCBI Taxonomy" id="205917"/>
    <lineage>
        <taxon>Eukaryota</taxon>
        <taxon>Fungi</taxon>
        <taxon>Dikarya</taxon>
        <taxon>Basidiomycota</taxon>
        <taxon>Agaricomycotina</taxon>
        <taxon>Agaricomycetes</taxon>
        <taxon>Russulales</taxon>
        <taxon>Hericiaceae</taxon>
        <taxon>Dentipellis</taxon>
    </lineage>
</organism>
<comment type="caution">
    <text evidence="8">The sequence shown here is derived from an EMBL/GenBank/DDBJ whole genome shotgun (WGS) entry which is preliminary data.</text>
</comment>
<feature type="compositionally biased region" description="Polar residues" evidence="6">
    <location>
        <begin position="210"/>
        <end position="223"/>
    </location>
</feature>
<evidence type="ECO:0000256" key="1">
    <source>
        <dbReference type="ARBA" id="ARBA00022723"/>
    </source>
</evidence>
<keyword evidence="9" id="KW-1185">Reference proteome</keyword>
<evidence type="ECO:0000256" key="2">
    <source>
        <dbReference type="ARBA" id="ARBA00022737"/>
    </source>
</evidence>
<feature type="compositionally biased region" description="Low complexity" evidence="6">
    <location>
        <begin position="70"/>
        <end position="79"/>
    </location>
</feature>
<keyword evidence="2" id="KW-0677">Repeat</keyword>
<reference evidence="8 9" key="1">
    <citation type="submission" date="2019-02" db="EMBL/GenBank/DDBJ databases">
        <title>Genome sequencing of the rare red list fungi Dentipellis fragilis.</title>
        <authorList>
            <person name="Buettner E."/>
            <person name="Kellner H."/>
        </authorList>
    </citation>
    <scope>NUCLEOTIDE SEQUENCE [LARGE SCALE GENOMIC DNA]</scope>
    <source>
        <strain evidence="8 9">DSM 105465</strain>
    </source>
</reference>
<evidence type="ECO:0000256" key="4">
    <source>
        <dbReference type="ARBA" id="ARBA00023038"/>
    </source>
</evidence>
<dbReference type="PANTHER" id="PTHR24205:SF16">
    <property type="entry name" value="GH01042P-RELATED"/>
    <property type="match status" value="1"/>
</dbReference>
<evidence type="ECO:0000256" key="5">
    <source>
        <dbReference type="PROSITE-ProRule" id="PRU00125"/>
    </source>
</evidence>
<feature type="region of interest" description="Disordered" evidence="6">
    <location>
        <begin position="1"/>
        <end position="530"/>
    </location>
</feature>
<evidence type="ECO:0000259" key="7">
    <source>
        <dbReference type="PROSITE" id="PS50023"/>
    </source>
</evidence>
<feature type="compositionally biased region" description="Polar residues" evidence="6">
    <location>
        <begin position="575"/>
        <end position="587"/>
    </location>
</feature>
<feature type="compositionally biased region" description="Pro residues" evidence="6">
    <location>
        <begin position="503"/>
        <end position="512"/>
    </location>
</feature>
<dbReference type="PROSITE" id="PS00478">
    <property type="entry name" value="LIM_DOMAIN_1"/>
    <property type="match status" value="2"/>
</dbReference>
<proteinExistence type="predicted"/>
<keyword evidence="1 5" id="KW-0479">Metal-binding</keyword>
<evidence type="ECO:0000313" key="8">
    <source>
        <dbReference type="EMBL" id="TFY69324.1"/>
    </source>
</evidence>
<feature type="compositionally biased region" description="Pro residues" evidence="6">
    <location>
        <begin position="410"/>
        <end position="420"/>
    </location>
</feature>
<dbReference type="Pfam" id="PF00412">
    <property type="entry name" value="LIM"/>
    <property type="match status" value="2"/>
</dbReference>
<gene>
    <name evidence="8" type="ORF">EVG20_g3197</name>
</gene>
<dbReference type="PROSITE" id="PS50023">
    <property type="entry name" value="LIM_DOMAIN_2"/>
    <property type="match status" value="2"/>
</dbReference>
<sequence length="882" mass="93820">QFSPTSPSTVASFRRPLPTPGAPNNVHAAAAIARSPLPTPGPTPGPSAVVKPPPALPVTSVSPPVPPILSPTSPATSPRRPLPVPLPRSPNGFFPDGSGARSPSPVRNPASPSHELPPISGNIPGSPTRFVPYWKRNLPAPNGSFADSPTASGPTPIPSSSRVTLDGADTTGTSAPPQLPQPPLPQLMRSRSRSVNGGRPLPPSPAQLPDINTLNLAGPSGSSRIVRDPSVPGPSSRARSPVKFKPTSSFASAPPAEPGPSKPPIAVASPKPSVPSKPFEPHVPSPPASDDDERKPKTRTPSPQYGIRDLPAKSRSQIDHNKARHARLPASSEDGAPDEPVRGRPSRSSTVPQPPAPPAGSGPISPVSPQRSTRHRPTQSVTLRTTAVFSPVPMPSARKAAGSTPSSPSAWPPGLPPLPRAPGSAFTKQYAVINNHREYVNLDDAPPPSLRRSPSPSAASPRINAPPHKPPSFRSPQVPPALPPRRETTSNPPSPKKSFATLPPAPSLPPAPARRAIPSTFGERFASASPERKAILASASPFVRAHTVATQAHGQQTFVQQRLDHRQVSPERKPQLTTSIPNITFSRNPDMDDLDDDLDDSDAPRIAVSGPDAPSLPQISIATTNPVPQPNRRRSEDSSTPPQSGGSSAGATNVNRTFPPPSSARRGGGMACGGCGGPIVGRIVSAMGVRWHPGCFRCCVCNDLLEYVSSYEHEGRPYCHLDYHELFAPRCYHCKTAIVDERFITLDDPELGQRTYHESHFFCSECGDPFLAQTLDRAGKGTGERKFTGDGEFGDDDVGFTVHRGYPYCEACHVRLRSPKCKKCKLSIRGGQQAVDALGGKWHWECFTCTSCQKPFEDPSFFLRENKPFCESCFSIIVKSEL</sequence>
<feature type="compositionally biased region" description="Low complexity" evidence="6">
    <location>
        <begin position="450"/>
        <end position="466"/>
    </location>
</feature>
<feature type="non-terminal residue" evidence="8">
    <location>
        <position position="1"/>
    </location>
</feature>
<dbReference type="SMART" id="SM00132">
    <property type="entry name" value="LIM"/>
    <property type="match status" value="3"/>
</dbReference>
<keyword evidence="3 5" id="KW-0862">Zinc</keyword>
<evidence type="ECO:0000313" key="9">
    <source>
        <dbReference type="Proteomes" id="UP000298327"/>
    </source>
</evidence>
<protein>
    <recommendedName>
        <fullName evidence="7">LIM zinc-binding domain-containing protein</fullName>
    </recommendedName>
</protein>
<dbReference type="STRING" id="205917.A0A4Y9Z446"/>
<dbReference type="GO" id="GO:0030695">
    <property type="term" value="F:GTPase regulator activity"/>
    <property type="evidence" value="ECO:0007669"/>
    <property type="project" value="UniProtKB-ARBA"/>
</dbReference>
<feature type="compositionally biased region" description="Polar residues" evidence="6">
    <location>
        <begin position="1"/>
        <end position="11"/>
    </location>
</feature>
<feature type="compositionally biased region" description="Low complexity" evidence="6">
    <location>
        <begin position="264"/>
        <end position="277"/>
    </location>
</feature>
<dbReference type="CDD" id="cd08368">
    <property type="entry name" value="LIM"/>
    <property type="match status" value="3"/>
</dbReference>
<feature type="compositionally biased region" description="Basic and acidic residues" evidence="6">
    <location>
        <begin position="310"/>
        <end position="321"/>
    </location>
</feature>
<feature type="compositionally biased region" description="Pro residues" evidence="6">
    <location>
        <begin position="37"/>
        <end position="56"/>
    </location>
</feature>
<accession>A0A4Y9Z446</accession>
<feature type="compositionally biased region" description="Polar residues" evidence="6">
    <location>
        <begin position="617"/>
        <end position="626"/>
    </location>
</feature>
<dbReference type="Proteomes" id="UP000298327">
    <property type="component" value="Unassembled WGS sequence"/>
</dbReference>
<keyword evidence="4 5" id="KW-0440">LIM domain</keyword>
<dbReference type="AlphaFoldDB" id="A0A4Y9Z446"/>
<feature type="compositionally biased region" description="Basic and acidic residues" evidence="6">
    <location>
        <begin position="562"/>
        <end position="574"/>
    </location>
</feature>
<dbReference type="PANTHER" id="PTHR24205">
    <property type="entry name" value="FOUR AND A HALF LIM DOMAINS PROTEIN"/>
    <property type="match status" value="1"/>
</dbReference>
<feature type="domain" description="LIM zinc-binding" evidence="7">
    <location>
        <begin position="819"/>
        <end position="880"/>
    </location>
</feature>
<evidence type="ECO:0000256" key="6">
    <source>
        <dbReference type="SAM" id="MobiDB-lite"/>
    </source>
</evidence>
<dbReference type="EMBL" id="SEOQ01000140">
    <property type="protein sequence ID" value="TFY69324.1"/>
    <property type="molecule type" value="Genomic_DNA"/>
</dbReference>
<feature type="compositionally biased region" description="Polar residues" evidence="6">
    <location>
        <begin position="638"/>
        <end position="656"/>
    </location>
</feature>
<dbReference type="GO" id="GO:0005634">
    <property type="term" value="C:nucleus"/>
    <property type="evidence" value="ECO:0007669"/>
    <property type="project" value="TreeGrafter"/>
</dbReference>
<dbReference type="GO" id="GO:0046872">
    <property type="term" value="F:metal ion binding"/>
    <property type="evidence" value="ECO:0007669"/>
    <property type="project" value="UniProtKB-KW"/>
</dbReference>
<name>A0A4Y9Z446_9AGAM</name>
<dbReference type="Gene3D" id="2.10.110.10">
    <property type="entry name" value="Cysteine Rich Protein"/>
    <property type="match status" value="3"/>
</dbReference>
<feature type="domain" description="LIM zinc-binding" evidence="7">
    <location>
        <begin position="670"/>
        <end position="729"/>
    </location>
</feature>
<evidence type="ECO:0000256" key="3">
    <source>
        <dbReference type="ARBA" id="ARBA00022833"/>
    </source>
</evidence>
<feature type="compositionally biased region" description="Polar residues" evidence="6">
    <location>
        <begin position="145"/>
        <end position="163"/>
    </location>
</feature>
<feature type="compositionally biased region" description="Acidic residues" evidence="6">
    <location>
        <begin position="591"/>
        <end position="601"/>
    </location>
</feature>
<dbReference type="SUPFAM" id="SSF57716">
    <property type="entry name" value="Glucocorticoid receptor-like (DNA-binding domain)"/>
    <property type="match status" value="4"/>
</dbReference>
<feature type="region of interest" description="Disordered" evidence="6">
    <location>
        <begin position="553"/>
        <end position="668"/>
    </location>
</feature>
<dbReference type="GO" id="GO:0003712">
    <property type="term" value="F:transcription coregulator activity"/>
    <property type="evidence" value="ECO:0007669"/>
    <property type="project" value="TreeGrafter"/>
</dbReference>
<feature type="compositionally biased region" description="Polar residues" evidence="6">
    <location>
        <begin position="378"/>
        <end position="388"/>
    </location>
</feature>